<dbReference type="InterPro" id="IPR002645">
    <property type="entry name" value="STAS_dom"/>
</dbReference>
<protein>
    <submittedName>
        <fullName evidence="7">SulP family inorganic anion transporter</fullName>
    </submittedName>
</protein>
<dbReference type="Pfam" id="PF01740">
    <property type="entry name" value="STAS"/>
    <property type="match status" value="1"/>
</dbReference>
<comment type="subcellular location">
    <subcellularLocation>
        <location evidence="1">Membrane</location>
        <topology evidence="1">Multi-pass membrane protein</topology>
    </subcellularLocation>
</comment>
<keyword evidence="2 5" id="KW-0812">Transmembrane</keyword>
<dbReference type="CDD" id="cd07042">
    <property type="entry name" value="STAS_SulP_like_sulfate_transporter"/>
    <property type="match status" value="1"/>
</dbReference>
<feature type="transmembrane region" description="Helical" evidence="5">
    <location>
        <begin position="53"/>
        <end position="73"/>
    </location>
</feature>
<evidence type="ECO:0000256" key="1">
    <source>
        <dbReference type="ARBA" id="ARBA00004141"/>
    </source>
</evidence>
<dbReference type="AlphaFoldDB" id="A0A9D1V2K3"/>
<feature type="transmembrane region" description="Helical" evidence="5">
    <location>
        <begin position="20"/>
        <end position="41"/>
    </location>
</feature>
<evidence type="ECO:0000259" key="6">
    <source>
        <dbReference type="PROSITE" id="PS50801"/>
    </source>
</evidence>
<gene>
    <name evidence="7" type="ORF">H9865_02475</name>
</gene>
<evidence type="ECO:0000256" key="5">
    <source>
        <dbReference type="SAM" id="Phobius"/>
    </source>
</evidence>
<feature type="transmembrane region" description="Helical" evidence="5">
    <location>
        <begin position="121"/>
        <end position="141"/>
    </location>
</feature>
<dbReference type="Pfam" id="PF00916">
    <property type="entry name" value="Sulfate_transp"/>
    <property type="match status" value="1"/>
</dbReference>
<keyword evidence="3 5" id="KW-1133">Transmembrane helix</keyword>
<feature type="transmembrane region" description="Helical" evidence="5">
    <location>
        <begin position="79"/>
        <end position="109"/>
    </location>
</feature>
<evidence type="ECO:0000313" key="8">
    <source>
        <dbReference type="Proteomes" id="UP000824193"/>
    </source>
</evidence>
<sequence>MKQFFDSLRAEFKGYNAARLGGDVMAGLTVCAVALPLALAFGVSSGASAASGLVTAIVAGVVIALLGGASYQVSGPTGAMSAVLVGIVAGYGLQGVFVACFAAGALLLAAGVLRLGKLISFIPMPVIMGFTSGIALVIALGQVDNFFGTVSEGATNLEKLASYARLGFHLQWQPVLIGALVVAVMVLWPKKWGARVPGSLVGIVLVTVVAAVAGFDELALVGDIPRTLLLEDRLDLTRLDLSMLSGLASPIVTIAALAMIESLLCGASASRMKGESFNADQELIAQGVGNMVLPLLGGVPATAAIARTSVAVKSGQQTRLTSVFHAVFLLASMFLLGRVMAWLPLAALAGVLMVTAWRMNDWEGIRYLLSHRFKSGISQFFITMIATVAADLTVAILVGIVYSALLYIVKASHINVSFSDIDASRLPGAPCGEMPRAGVAYVTGSLFFGAVDEFSRLMAEMPDYREVIFSLRGMPSLDVSGAQALLELCAHLKEQGRGVAFCGVAPEVRLYFDRAGITALVGEDAFFWSADQAIFALLEKESAAV</sequence>
<proteinExistence type="predicted"/>
<name>A0A9D1V2K3_9FIRM</name>
<dbReference type="Proteomes" id="UP000824193">
    <property type="component" value="Unassembled WGS sequence"/>
</dbReference>
<evidence type="ECO:0000313" key="7">
    <source>
        <dbReference type="EMBL" id="HIX04967.1"/>
    </source>
</evidence>
<dbReference type="PANTHER" id="PTHR11814">
    <property type="entry name" value="SULFATE TRANSPORTER"/>
    <property type="match status" value="1"/>
</dbReference>
<dbReference type="SUPFAM" id="SSF52091">
    <property type="entry name" value="SpoIIaa-like"/>
    <property type="match status" value="1"/>
</dbReference>
<dbReference type="InterPro" id="IPR001902">
    <property type="entry name" value="SLC26A/SulP_fam"/>
</dbReference>
<evidence type="ECO:0000256" key="2">
    <source>
        <dbReference type="ARBA" id="ARBA00022692"/>
    </source>
</evidence>
<dbReference type="GO" id="GO:0016020">
    <property type="term" value="C:membrane"/>
    <property type="evidence" value="ECO:0007669"/>
    <property type="project" value="UniProtKB-SubCell"/>
</dbReference>
<comment type="caution">
    <text evidence="7">The sequence shown here is derived from an EMBL/GenBank/DDBJ whole genome shotgun (WGS) entry which is preliminary data.</text>
</comment>
<organism evidence="7 8">
    <name type="scientific">Candidatus Allofournierella pullicola</name>
    <dbReference type="NCBI Taxonomy" id="2838596"/>
    <lineage>
        <taxon>Bacteria</taxon>
        <taxon>Bacillati</taxon>
        <taxon>Bacillota</taxon>
        <taxon>Clostridia</taxon>
        <taxon>Eubacteriales</taxon>
        <taxon>Oscillospiraceae</taxon>
        <taxon>Allofournierella</taxon>
    </lineage>
</organism>
<feature type="transmembrane region" description="Helical" evidence="5">
    <location>
        <begin position="342"/>
        <end position="359"/>
    </location>
</feature>
<feature type="transmembrane region" description="Helical" evidence="5">
    <location>
        <begin position="380"/>
        <end position="409"/>
    </location>
</feature>
<dbReference type="InterPro" id="IPR036513">
    <property type="entry name" value="STAS_dom_sf"/>
</dbReference>
<feature type="transmembrane region" description="Helical" evidence="5">
    <location>
        <begin position="241"/>
        <end position="264"/>
    </location>
</feature>
<feature type="transmembrane region" description="Helical" evidence="5">
    <location>
        <begin position="170"/>
        <end position="188"/>
    </location>
</feature>
<dbReference type="InterPro" id="IPR011547">
    <property type="entry name" value="SLC26A/SulP_dom"/>
</dbReference>
<evidence type="ECO:0000256" key="3">
    <source>
        <dbReference type="ARBA" id="ARBA00022989"/>
    </source>
</evidence>
<dbReference type="Gene3D" id="3.30.750.24">
    <property type="entry name" value="STAS domain"/>
    <property type="match status" value="1"/>
</dbReference>
<feature type="domain" description="STAS" evidence="6">
    <location>
        <begin position="439"/>
        <end position="537"/>
    </location>
</feature>
<reference evidence="7" key="2">
    <citation type="submission" date="2021-04" db="EMBL/GenBank/DDBJ databases">
        <authorList>
            <person name="Gilroy R."/>
        </authorList>
    </citation>
    <scope>NUCLEOTIDE SEQUENCE</scope>
    <source>
        <strain evidence="7">2239</strain>
    </source>
</reference>
<dbReference type="GO" id="GO:0055085">
    <property type="term" value="P:transmembrane transport"/>
    <property type="evidence" value="ECO:0007669"/>
    <property type="project" value="InterPro"/>
</dbReference>
<feature type="transmembrane region" description="Helical" evidence="5">
    <location>
        <begin position="200"/>
        <end position="221"/>
    </location>
</feature>
<evidence type="ECO:0000256" key="4">
    <source>
        <dbReference type="ARBA" id="ARBA00023136"/>
    </source>
</evidence>
<keyword evidence="4 5" id="KW-0472">Membrane</keyword>
<accession>A0A9D1V2K3</accession>
<dbReference type="EMBL" id="DXFW01000007">
    <property type="protein sequence ID" value="HIX04967.1"/>
    <property type="molecule type" value="Genomic_DNA"/>
</dbReference>
<dbReference type="PROSITE" id="PS50801">
    <property type="entry name" value="STAS"/>
    <property type="match status" value="1"/>
</dbReference>
<reference evidence="7" key="1">
    <citation type="journal article" date="2021" name="PeerJ">
        <title>Extensive microbial diversity within the chicken gut microbiome revealed by metagenomics and culture.</title>
        <authorList>
            <person name="Gilroy R."/>
            <person name="Ravi A."/>
            <person name="Getino M."/>
            <person name="Pursley I."/>
            <person name="Horton D.L."/>
            <person name="Alikhan N.F."/>
            <person name="Baker D."/>
            <person name="Gharbi K."/>
            <person name="Hall N."/>
            <person name="Watson M."/>
            <person name="Adriaenssens E.M."/>
            <person name="Foster-Nyarko E."/>
            <person name="Jarju S."/>
            <person name="Secka A."/>
            <person name="Antonio M."/>
            <person name="Oren A."/>
            <person name="Chaudhuri R.R."/>
            <person name="La Ragione R."/>
            <person name="Hildebrand F."/>
            <person name="Pallen M.J."/>
        </authorList>
    </citation>
    <scope>NUCLEOTIDE SEQUENCE</scope>
    <source>
        <strain evidence="7">2239</strain>
    </source>
</reference>